<organism evidence="7 8">
    <name type="scientific">Tripterygium wilfordii</name>
    <name type="common">Thunder God vine</name>
    <dbReference type="NCBI Taxonomy" id="458696"/>
    <lineage>
        <taxon>Eukaryota</taxon>
        <taxon>Viridiplantae</taxon>
        <taxon>Streptophyta</taxon>
        <taxon>Embryophyta</taxon>
        <taxon>Tracheophyta</taxon>
        <taxon>Spermatophyta</taxon>
        <taxon>Magnoliopsida</taxon>
        <taxon>eudicotyledons</taxon>
        <taxon>Gunneridae</taxon>
        <taxon>Pentapetalae</taxon>
        <taxon>rosids</taxon>
        <taxon>fabids</taxon>
        <taxon>Celastrales</taxon>
        <taxon>Celastraceae</taxon>
        <taxon>Tripterygium</taxon>
    </lineage>
</organism>
<evidence type="ECO:0000259" key="6">
    <source>
        <dbReference type="Pfam" id="PF26576"/>
    </source>
</evidence>
<proteinExistence type="predicted"/>
<dbReference type="PANTHER" id="PTHR33124:SF41">
    <property type="entry name" value="TRANSCRIPTION FACTOR BHLH149"/>
    <property type="match status" value="1"/>
</dbReference>
<dbReference type="GO" id="GO:0005634">
    <property type="term" value="C:nucleus"/>
    <property type="evidence" value="ECO:0007669"/>
    <property type="project" value="UniProtKB-SubCell"/>
</dbReference>
<name>A0A7J7D0S8_TRIWF</name>
<reference evidence="7 8" key="1">
    <citation type="journal article" date="2020" name="Nat. Commun.">
        <title>Genome of Tripterygium wilfordii and identification of cytochrome P450 involved in triptolide biosynthesis.</title>
        <authorList>
            <person name="Tu L."/>
            <person name="Su P."/>
            <person name="Zhang Z."/>
            <person name="Gao L."/>
            <person name="Wang J."/>
            <person name="Hu T."/>
            <person name="Zhou J."/>
            <person name="Zhang Y."/>
            <person name="Zhao Y."/>
            <person name="Liu Y."/>
            <person name="Song Y."/>
            <person name="Tong Y."/>
            <person name="Lu Y."/>
            <person name="Yang J."/>
            <person name="Xu C."/>
            <person name="Jia M."/>
            <person name="Peters R.J."/>
            <person name="Huang L."/>
            <person name="Gao W."/>
        </authorList>
    </citation>
    <scope>NUCLEOTIDE SEQUENCE [LARGE SCALE GENOMIC DNA]</scope>
    <source>
        <strain evidence="8">cv. XIE 37</strain>
        <tissue evidence="7">Leaf</tissue>
    </source>
</reference>
<dbReference type="AlphaFoldDB" id="A0A7J7D0S8"/>
<dbReference type="PANTHER" id="PTHR33124">
    <property type="entry name" value="TRANSCRIPTION FACTOR IBH1-LIKE 1"/>
    <property type="match status" value="1"/>
</dbReference>
<comment type="subcellular location">
    <subcellularLocation>
        <location evidence="1">Nucleus</location>
    </subcellularLocation>
</comment>
<accession>A0A7J7D0S8</accession>
<sequence length="190" mass="21719">MESMIADLESNHQRKKRRKLDDDHNNDGNKLLKRRWRTQRDQQIYSEKLLEALRRTRRGTTPTAKTSRGREIRETADRVLATSAKGTTRWSRAILASRMGRLRVRKRRRARVIGECRLKGKEELAGVKRKLPAAERKVKVLGRLVPGCRKLSFTSLLDEASDYIAALEMQVRAMTSLTQILSGAPLNADG</sequence>
<evidence type="ECO:0000256" key="4">
    <source>
        <dbReference type="ARBA" id="ARBA00023242"/>
    </source>
</evidence>
<evidence type="ECO:0000256" key="1">
    <source>
        <dbReference type="ARBA" id="ARBA00004123"/>
    </source>
</evidence>
<keyword evidence="3" id="KW-0804">Transcription</keyword>
<evidence type="ECO:0000256" key="3">
    <source>
        <dbReference type="ARBA" id="ARBA00023163"/>
    </source>
</evidence>
<feature type="domain" description="IBH1-like N-terminal" evidence="6">
    <location>
        <begin position="42"/>
        <end position="97"/>
    </location>
</feature>
<comment type="caution">
    <text evidence="7">The sequence shown here is derived from an EMBL/GenBank/DDBJ whole genome shotgun (WGS) entry which is preliminary data.</text>
</comment>
<dbReference type="GO" id="GO:0046983">
    <property type="term" value="F:protein dimerization activity"/>
    <property type="evidence" value="ECO:0007669"/>
    <property type="project" value="InterPro"/>
</dbReference>
<dbReference type="Proteomes" id="UP000593562">
    <property type="component" value="Unassembled WGS sequence"/>
</dbReference>
<dbReference type="InterPro" id="IPR059002">
    <property type="entry name" value="IBH1_N"/>
</dbReference>
<evidence type="ECO:0000256" key="2">
    <source>
        <dbReference type="ARBA" id="ARBA00023015"/>
    </source>
</evidence>
<dbReference type="InterPro" id="IPR044660">
    <property type="entry name" value="IBH1-like"/>
</dbReference>
<dbReference type="FunCoup" id="A0A7J7D0S8">
    <property type="interactions" value="10"/>
</dbReference>
<dbReference type="Pfam" id="PF26576">
    <property type="entry name" value="IBH1_N"/>
    <property type="match status" value="1"/>
</dbReference>
<dbReference type="InterPro" id="IPR044549">
    <property type="entry name" value="bHLH_AtIBH1-like"/>
</dbReference>
<evidence type="ECO:0000313" key="7">
    <source>
        <dbReference type="EMBL" id="KAF5739975.1"/>
    </source>
</evidence>
<dbReference type="SUPFAM" id="SSF47459">
    <property type="entry name" value="HLH, helix-loop-helix DNA-binding domain"/>
    <property type="match status" value="1"/>
</dbReference>
<dbReference type="GO" id="GO:0006355">
    <property type="term" value="P:regulation of DNA-templated transcription"/>
    <property type="evidence" value="ECO:0007669"/>
    <property type="project" value="InterPro"/>
</dbReference>
<dbReference type="CDD" id="cd11444">
    <property type="entry name" value="bHLH_AtIBH1_like"/>
    <property type="match status" value="1"/>
</dbReference>
<feature type="region of interest" description="Disordered" evidence="5">
    <location>
        <begin position="1"/>
        <end position="32"/>
    </location>
</feature>
<dbReference type="GO" id="GO:0000976">
    <property type="term" value="F:transcription cis-regulatory region binding"/>
    <property type="evidence" value="ECO:0007669"/>
    <property type="project" value="UniProtKB-ARBA"/>
</dbReference>
<dbReference type="InterPro" id="IPR036638">
    <property type="entry name" value="HLH_DNA-bd_sf"/>
</dbReference>
<dbReference type="InParanoid" id="A0A7J7D0S8"/>
<keyword evidence="2" id="KW-0805">Transcription regulation</keyword>
<keyword evidence="8" id="KW-1185">Reference proteome</keyword>
<gene>
    <name evidence="7" type="ORF">HS088_TW11G00037</name>
</gene>
<dbReference type="OrthoDB" id="1647165at2759"/>
<evidence type="ECO:0000256" key="5">
    <source>
        <dbReference type="SAM" id="MobiDB-lite"/>
    </source>
</evidence>
<evidence type="ECO:0000313" key="8">
    <source>
        <dbReference type="Proteomes" id="UP000593562"/>
    </source>
</evidence>
<protein>
    <submittedName>
        <fullName evidence="7">Transcription factor bHLH-like</fullName>
    </submittedName>
</protein>
<keyword evidence="4" id="KW-0539">Nucleus</keyword>
<dbReference type="EMBL" id="JAAARO010000011">
    <property type="protein sequence ID" value="KAF5739975.1"/>
    <property type="molecule type" value="Genomic_DNA"/>
</dbReference>